<name>A0AAU9AXZ2_LYSEN</name>
<dbReference type="SUPFAM" id="SSF57783">
    <property type="entry name" value="Zinc beta-ribbon"/>
    <property type="match status" value="1"/>
</dbReference>
<dbReference type="SUPFAM" id="SSF52540">
    <property type="entry name" value="P-loop containing nucleoside triphosphate hydrolases"/>
    <property type="match status" value="1"/>
</dbReference>
<dbReference type="Gene3D" id="3.30.65.10">
    <property type="entry name" value="Bacterial Topoisomerase I, domain 1"/>
    <property type="match status" value="1"/>
</dbReference>
<dbReference type="InterPro" id="IPR022161">
    <property type="entry name" value="Helicase_IV_N"/>
</dbReference>
<dbReference type="InterPro" id="IPR013498">
    <property type="entry name" value="Topo_IA_Znf"/>
</dbReference>
<dbReference type="InterPro" id="IPR013986">
    <property type="entry name" value="DExx_box_DNA_helicase_dom_sf"/>
</dbReference>
<dbReference type="InterPro" id="IPR014017">
    <property type="entry name" value="DNA_helicase_UvrD-like_C"/>
</dbReference>
<comment type="similarity">
    <text evidence="1">Belongs to the helicase family. UvrD subfamily.</text>
</comment>
<evidence type="ECO:0000313" key="12">
    <source>
        <dbReference type="EMBL" id="BAV99410.1"/>
    </source>
</evidence>
<dbReference type="InterPro" id="IPR014016">
    <property type="entry name" value="UvrD-like_ATP-bd"/>
</dbReference>
<dbReference type="GO" id="GO:0005829">
    <property type="term" value="C:cytosol"/>
    <property type="evidence" value="ECO:0007669"/>
    <property type="project" value="TreeGrafter"/>
</dbReference>
<sequence length="925" mass="104257">MAQDMEWGPSIWGQRFTGSGSWTLRLRGDLVELTVGRDLHTTRIAGANPLRIRQGVFWTDLTLFPDTLDTVTVDGIPNRHGQAIADAIQAVVAEQKREAARRAEEERKLSRRLRFDAAYALIHDWHKSVHNSFAKAHTHKRWITQEQVRALLGARPAVPPSPEELTDLFADADIRGALGGQLEEAERALRTWRVDLFAMANGINERHAQRELVESQDLFQRVESRPLTEEQSRAVICFDNRVQVVASAGSGKTSTMVAKAAYAIQRLGMAPERIVMLAFNTTAARELEERAKKSFASVGINAAITAKTFHSLGLEIAGQATGKKAYVPSWVGNEREKQLKMSDIVDRLKSTSAKFRTEWDMFRLVFGHSIPAFGGEQPKPDWDDKGNTGLRTLRGELVKSVDECTIANWLFYNGVDYHYEHDYEFDTRTATHGQYHPDFYYPSVGLYHEHFALNKNGQPPPDFGRYMDGVHWKRNEHRRQGTDFIETTSHQLWTGKLFEHLKRALVDRGIKLDPNPDRPASDRGRVPLQHEDLIDLMSSFITHAKSNDLNEAALDSRLRKMPQDAFQIRNRIFLRLAKKVQQEWDAELATAKGIDFEDMLNQAATHLEQGTLASPYDLVLADEFQDASWARARLCLALVREPGRFLFAVGDDWQSINRFAGADVSVMTGFEQWCGQGVVLRLQQTFRCPQALCDVSSHFVSKNPAQIPKNVSSETSAHGPVLHAFQVAGKDQIQDAVLGFLKGLCEQVRAGTTPRGRDGKLSVFVLGRYNDDQRRYVPSNWTQACGDVLTVQFMTMHASKGSEADYVILPSMVWGGFPSLRQDDPVLALAMPGCDTYPFAEERRLFYVALTRARRAVAMFTVRGHQSPFLTELVEDKLVVVTDTTGTPVKDRMCPKCKRGVIERKTGRYGVFYGCSAFPKCRYKP</sequence>
<dbReference type="Pfam" id="PF12462">
    <property type="entry name" value="Helicase_IV_N"/>
    <property type="match status" value="1"/>
</dbReference>
<dbReference type="GO" id="GO:0005524">
    <property type="term" value="F:ATP binding"/>
    <property type="evidence" value="ECO:0007669"/>
    <property type="project" value="UniProtKB-UniRule"/>
</dbReference>
<dbReference type="Pfam" id="PF01396">
    <property type="entry name" value="Zn_ribbon_Top1"/>
    <property type="match status" value="1"/>
</dbReference>
<dbReference type="EMBL" id="AP014940">
    <property type="protein sequence ID" value="BAV99410.1"/>
    <property type="molecule type" value="Genomic_DNA"/>
</dbReference>
<evidence type="ECO:0000256" key="7">
    <source>
        <dbReference type="ARBA" id="ARBA00034617"/>
    </source>
</evidence>
<keyword evidence="5 10" id="KW-0067">ATP-binding</keyword>
<dbReference type="PANTHER" id="PTHR11070">
    <property type="entry name" value="UVRD / RECB / PCRA DNA HELICASE FAMILY MEMBER"/>
    <property type="match status" value="1"/>
</dbReference>
<keyword evidence="2 10" id="KW-0547">Nucleotide-binding</keyword>
<feature type="binding site" evidence="10">
    <location>
        <begin position="246"/>
        <end position="253"/>
    </location>
    <ligand>
        <name>ATP</name>
        <dbReference type="ChEBI" id="CHEBI:30616"/>
    </ligand>
</feature>
<evidence type="ECO:0000256" key="1">
    <source>
        <dbReference type="ARBA" id="ARBA00009922"/>
    </source>
</evidence>
<proteinExistence type="inferred from homology"/>
<dbReference type="InterPro" id="IPR000212">
    <property type="entry name" value="DNA_helicase_UvrD/REP"/>
</dbReference>
<dbReference type="GeneID" id="83065721"/>
<feature type="domain" description="UvrD-like helicase ATP-binding" evidence="11">
    <location>
        <begin position="225"/>
        <end position="689"/>
    </location>
</feature>
<keyword evidence="3 10" id="KW-0378">Hydrolase</keyword>
<dbReference type="PROSITE" id="PS51198">
    <property type="entry name" value="UVRD_HELICASE_ATP_BIND"/>
    <property type="match status" value="1"/>
</dbReference>
<accession>A0AAU9AXZ2</accession>
<evidence type="ECO:0000256" key="6">
    <source>
        <dbReference type="ARBA" id="ARBA00023235"/>
    </source>
</evidence>
<dbReference type="GO" id="GO:0003677">
    <property type="term" value="F:DNA binding"/>
    <property type="evidence" value="ECO:0007669"/>
    <property type="project" value="InterPro"/>
</dbReference>
<dbReference type="InterPro" id="IPR027417">
    <property type="entry name" value="P-loop_NTPase"/>
</dbReference>
<comment type="catalytic activity">
    <reaction evidence="7">
        <text>Couples ATP hydrolysis with the unwinding of duplex DNA by translocating in the 3'-5' direction.</text>
        <dbReference type="EC" id="5.6.2.4"/>
    </reaction>
</comment>
<evidence type="ECO:0000256" key="2">
    <source>
        <dbReference type="ARBA" id="ARBA00022741"/>
    </source>
</evidence>
<dbReference type="GO" id="GO:0005694">
    <property type="term" value="C:chromosome"/>
    <property type="evidence" value="ECO:0007669"/>
    <property type="project" value="InterPro"/>
</dbReference>
<reference evidence="12 13" key="1">
    <citation type="journal article" date="2017" name="DNA Res.">
        <title>Complete genome sequence and expression profile of the commercial lytic enzyme producer Lysobacter enzymogenes M497-1.</title>
        <authorList>
            <person name="Takami H."/>
            <person name="Toyoda A."/>
            <person name="Uchiyama I."/>
            <person name="Itoh T."/>
            <person name="Takaki Y."/>
            <person name="Arai W."/>
            <person name="Nishi S."/>
            <person name="Kawai M."/>
            <person name="Shinya K."/>
            <person name="Ikeda H."/>
        </authorList>
    </citation>
    <scope>NUCLEOTIDE SEQUENCE [LARGE SCALE GENOMIC DNA]</scope>
    <source>
        <strain evidence="12 13">M497-1</strain>
    </source>
</reference>
<dbReference type="GO" id="GO:0043138">
    <property type="term" value="F:3'-5' DNA helicase activity"/>
    <property type="evidence" value="ECO:0007669"/>
    <property type="project" value="UniProtKB-EC"/>
</dbReference>
<evidence type="ECO:0000256" key="5">
    <source>
        <dbReference type="ARBA" id="ARBA00022840"/>
    </source>
</evidence>
<dbReference type="Pfam" id="PF13361">
    <property type="entry name" value="UvrD_C"/>
    <property type="match status" value="1"/>
</dbReference>
<dbReference type="PANTHER" id="PTHR11070:SF63">
    <property type="entry name" value="DNA HELICASE IV"/>
    <property type="match status" value="1"/>
</dbReference>
<evidence type="ECO:0000256" key="9">
    <source>
        <dbReference type="ARBA" id="ARBA00048988"/>
    </source>
</evidence>
<dbReference type="Pfam" id="PF00580">
    <property type="entry name" value="UvrD-helicase"/>
    <property type="match status" value="1"/>
</dbReference>
<dbReference type="GO" id="GO:0003916">
    <property type="term" value="F:DNA topoisomerase activity"/>
    <property type="evidence" value="ECO:0007669"/>
    <property type="project" value="InterPro"/>
</dbReference>
<dbReference type="RefSeq" id="WP_302775564.1">
    <property type="nucleotide sequence ID" value="NZ_AP014940.1"/>
</dbReference>
<keyword evidence="6" id="KW-0413">Isomerase</keyword>
<dbReference type="Gene3D" id="1.10.10.160">
    <property type="match status" value="1"/>
</dbReference>
<dbReference type="GO" id="GO:0000725">
    <property type="term" value="P:recombinational repair"/>
    <property type="evidence" value="ECO:0007669"/>
    <property type="project" value="TreeGrafter"/>
</dbReference>
<dbReference type="GO" id="GO:0006265">
    <property type="term" value="P:DNA topological change"/>
    <property type="evidence" value="ECO:0007669"/>
    <property type="project" value="InterPro"/>
</dbReference>
<gene>
    <name evidence="12" type="primary">helD</name>
    <name evidence="12" type="ORF">LEN_3923</name>
</gene>
<dbReference type="GO" id="GO:0016787">
    <property type="term" value="F:hydrolase activity"/>
    <property type="evidence" value="ECO:0007669"/>
    <property type="project" value="UniProtKB-UniRule"/>
</dbReference>
<dbReference type="AlphaFoldDB" id="A0AAU9AXZ2"/>
<evidence type="ECO:0000313" key="13">
    <source>
        <dbReference type="Proteomes" id="UP000218824"/>
    </source>
</evidence>
<evidence type="ECO:0000256" key="8">
    <source>
        <dbReference type="ARBA" id="ARBA00034808"/>
    </source>
</evidence>
<dbReference type="Gene3D" id="3.40.50.300">
    <property type="entry name" value="P-loop containing nucleotide triphosphate hydrolases"/>
    <property type="match status" value="3"/>
</dbReference>
<keyword evidence="4 10" id="KW-0347">Helicase</keyword>
<organism evidence="12 13">
    <name type="scientific">Lysobacter enzymogenes</name>
    <dbReference type="NCBI Taxonomy" id="69"/>
    <lineage>
        <taxon>Bacteria</taxon>
        <taxon>Pseudomonadati</taxon>
        <taxon>Pseudomonadota</taxon>
        <taxon>Gammaproteobacteria</taxon>
        <taxon>Lysobacterales</taxon>
        <taxon>Lysobacteraceae</taxon>
        <taxon>Lysobacter</taxon>
    </lineage>
</organism>
<dbReference type="KEGG" id="lem:LEN_3923"/>
<evidence type="ECO:0000256" key="4">
    <source>
        <dbReference type="ARBA" id="ARBA00022806"/>
    </source>
</evidence>
<evidence type="ECO:0000259" key="11">
    <source>
        <dbReference type="PROSITE" id="PS51198"/>
    </source>
</evidence>
<dbReference type="EC" id="5.6.2.4" evidence="8"/>
<evidence type="ECO:0000256" key="10">
    <source>
        <dbReference type="PROSITE-ProRule" id="PRU00560"/>
    </source>
</evidence>
<protein>
    <recommendedName>
        <fullName evidence="8">DNA 3'-5' helicase</fullName>
        <ecNumber evidence="8">5.6.2.4</ecNumber>
    </recommendedName>
</protein>
<dbReference type="Proteomes" id="UP000218824">
    <property type="component" value="Chromosome"/>
</dbReference>
<evidence type="ECO:0000256" key="3">
    <source>
        <dbReference type="ARBA" id="ARBA00022801"/>
    </source>
</evidence>
<comment type="catalytic activity">
    <reaction evidence="9">
        <text>ATP + H2O = ADP + phosphate + H(+)</text>
        <dbReference type="Rhea" id="RHEA:13065"/>
        <dbReference type="ChEBI" id="CHEBI:15377"/>
        <dbReference type="ChEBI" id="CHEBI:15378"/>
        <dbReference type="ChEBI" id="CHEBI:30616"/>
        <dbReference type="ChEBI" id="CHEBI:43474"/>
        <dbReference type="ChEBI" id="CHEBI:456216"/>
        <dbReference type="EC" id="5.6.2.4"/>
    </reaction>
</comment>